<dbReference type="WBParaSite" id="SSLN_0000622401-mRNA-1">
    <property type="protein sequence ID" value="SSLN_0000622401-mRNA-1"/>
    <property type="gene ID" value="SSLN_0000622401"/>
</dbReference>
<keyword evidence="3" id="KW-1185">Reference proteome</keyword>
<reference evidence="4" key="1">
    <citation type="submission" date="2016-06" db="UniProtKB">
        <authorList>
            <consortium name="WormBaseParasite"/>
        </authorList>
    </citation>
    <scope>IDENTIFICATION</scope>
</reference>
<accession>A0A183SP83</accession>
<feature type="compositionally biased region" description="Basic and acidic residues" evidence="1">
    <location>
        <begin position="22"/>
        <end position="62"/>
    </location>
</feature>
<feature type="compositionally biased region" description="Polar residues" evidence="1">
    <location>
        <begin position="67"/>
        <end position="81"/>
    </location>
</feature>
<proteinExistence type="predicted"/>
<gene>
    <name evidence="2" type="ORF">SSLN_LOCUS6031</name>
</gene>
<dbReference type="AlphaFoldDB" id="A0A183SP83"/>
<organism evidence="4">
    <name type="scientific">Schistocephalus solidus</name>
    <name type="common">Tapeworm</name>
    <dbReference type="NCBI Taxonomy" id="70667"/>
    <lineage>
        <taxon>Eukaryota</taxon>
        <taxon>Metazoa</taxon>
        <taxon>Spiralia</taxon>
        <taxon>Lophotrochozoa</taxon>
        <taxon>Platyhelminthes</taxon>
        <taxon>Cestoda</taxon>
        <taxon>Eucestoda</taxon>
        <taxon>Diphyllobothriidea</taxon>
        <taxon>Diphyllobothriidae</taxon>
        <taxon>Schistocephalus</taxon>
    </lineage>
</organism>
<protein>
    <submittedName>
        <fullName evidence="2 4">Uncharacterized protein</fullName>
    </submittedName>
</protein>
<name>A0A183SP83_SCHSO</name>
<dbReference type="OrthoDB" id="6313230at2759"/>
<sequence length="223" mass="24967">MAAASCRDDGARHWHRGGIRSIRSEQRSEAVKRYSPEHQTEDVKGRRLDDTPLRSGDLDRLLEPSQEAESFPSQLPPQNTEAEMARQDPGHGSPGADRNPQHPRHAEASETAMERPPGENGRRATTQTTFLRRCRYGFSPAGRSKTTLQEHFEEIAEATANQLVQDRPAWRRSVKTGSAIYEANRIAATKAKRAARMSPAPRTNIFDAQALPKCPRCQRIFCA</sequence>
<dbReference type="Proteomes" id="UP000275846">
    <property type="component" value="Unassembled WGS sequence"/>
</dbReference>
<evidence type="ECO:0000313" key="4">
    <source>
        <dbReference type="WBParaSite" id="SSLN_0000622401-mRNA-1"/>
    </source>
</evidence>
<evidence type="ECO:0000313" key="2">
    <source>
        <dbReference type="EMBL" id="VDL92416.1"/>
    </source>
</evidence>
<feature type="compositionally biased region" description="Basic and acidic residues" evidence="1">
    <location>
        <begin position="1"/>
        <end position="12"/>
    </location>
</feature>
<feature type="region of interest" description="Disordered" evidence="1">
    <location>
        <begin position="1"/>
        <end position="127"/>
    </location>
</feature>
<reference evidence="2 3" key="2">
    <citation type="submission" date="2018-11" db="EMBL/GenBank/DDBJ databases">
        <authorList>
            <consortium name="Pathogen Informatics"/>
        </authorList>
    </citation>
    <scope>NUCLEOTIDE SEQUENCE [LARGE SCALE GENOMIC DNA]</scope>
    <source>
        <strain evidence="2 3">NST_G2</strain>
    </source>
</reference>
<dbReference type="EMBL" id="UYSU01033508">
    <property type="protein sequence ID" value="VDL92416.1"/>
    <property type="molecule type" value="Genomic_DNA"/>
</dbReference>
<evidence type="ECO:0000313" key="3">
    <source>
        <dbReference type="Proteomes" id="UP000275846"/>
    </source>
</evidence>
<evidence type="ECO:0000256" key="1">
    <source>
        <dbReference type="SAM" id="MobiDB-lite"/>
    </source>
</evidence>
<feature type="compositionally biased region" description="Basic and acidic residues" evidence="1">
    <location>
        <begin position="104"/>
        <end position="122"/>
    </location>
</feature>